<evidence type="ECO:0000313" key="2">
    <source>
        <dbReference type="Proteomes" id="UP000769766"/>
    </source>
</evidence>
<sequence length="203" mass="23151">MGSLKDQLFQQYAAAGLNRLLAAYRKQYLPKKGDRFNHNGITYEIGPPKVSNGTIEFEVSSKIPQGELLPGVSLNDYFDAVRDRIGRETPKAPDSIDMANIVRDKREDRNGERGYVRLKYSYREDELYTEQDLQEELRRIQEGQGRYQLPPIPEVTTLAGRLVLVFIQDHIYQGARDSMEVLIEANEAVRQALCDSKLSGKEV</sequence>
<dbReference type="Proteomes" id="UP000769766">
    <property type="component" value="Unassembled WGS sequence"/>
</dbReference>
<proteinExistence type="predicted"/>
<gene>
    <name evidence="1" type="ORF">HYY20_07275</name>
</gene>
<reference evidence="1" key="1">
    <citation type="submission" date="2020-07" db="EMBL/GenBank/DDBJ databases">
        <title>Huge and variable diversity of episymbiotic CPR bacteria and DPANN archaea in groundwater ecosystems.</title>
        <authorList>
            <person name="He C.Y."/>
            <person name="Keren R."/>
            <person name="Whittaker M."/>
            <person name="Farag I.F."/>
            <person name="Doudna J."/>
            <person name="Cate J.H.D."/>
            <person name="Banfield J.F."/>
        </authorList>
    </citation>
    <scope>NUCLEOTIDE SEQUENCE</scope>
    <source>
        <strain evidence="1">NC_groundwater_672_Ag_B-0.1um_62_36</strain>
    </source>
</reference>
<organism evidence="1 2">
    <name type="scientific">Tectimicrobiota bacterium</name>
    <dbReference type="NCBI Taxonomy" id="2528274"/>
    <lineage>
        <taxon>Bacteria</taxon>
        <taxon>Pseudomonadati</taxon>
        <taxon>Nitrospinota/Tectimicrobiota group</taxon>
        <taxon>Candidatus Tectimicrobiota</taxon>
    </lineage>
</organism>
<accession>A0A932CPF2</accession>
<dbReference type="AlphaFoldDB" id="A0A932CPF2"/>
<dbReference type="EMBL" id="JACPRF010000218">
    <property type="protein sequence ID" value="MBI2876666.1"/>
    <property type="molecule type" value="Genomic_DNA"/>
</dbReference>
<comment type="caution">
    <text evidence="1">The sequence shown here is derived from an EMBL/GenBank/DDBJ whole genome shotgun (WGS) entry which is preliminary data.</text>
</comment>
<evidence type="ECO:0000313" key="1">
    <source>
        <dbReference type="EMBL" id="MBI2876666.1"/>
    </source>
</evidence>
<protein>
    <submittedName>
        <fullName evidence="1">Uncharacterized protein</fullName>
    </submittedName>
</protein>
<name>A0A932CPF2_UNCTE</name>